<evidence type="ECO:0000256" key="5">
    <source>
        <dbReference type="ARBA" id="ARBA00023136"/>
    </source>
</evidence>
<feature type="transmembrane region" description="Helical" evidence="7">
    <location>
        <begin position="129"/>
        <end position="150"/>
    </location>
</feature>
<feature type="transmembrane region" description="Helical" evidence="7">
    <location>
        <begin position="63"/>
        <end position="89"/>
    </location>
</feature>
<evidence type="ECO:0000256" key="3">
    <source>
        <dbReference type="ARBA" id="ARBA00022692"/>
    </source>
</evidence>
<accession>A0A3N6WK42</accession>
<organism evidence="8 9">
    <name type="scientific">Aeromicrobium camelliae</name>
    <dbReference type="NCBI Taxonomy" id="1538144"/>
    <lineage>
        <taxon>Bacteria</taxon>
        <taxon>Bacillati</taxon>
        <taxon>Actinomycetota</taxon>
        <taxon>Actinomycetes</taxon>
        <taxon>Propionibacteriales</taxon>
        <taxon>Nocardioidaceae</taxon>
        <taxon>Aeromicrobium</taxon>
    </lineage>
</organism>
<comment type="subcellular location">
    <subcellularLocation>
        <location evidence="1">Cell membrane</location>
        <topology evidence="1">Multi-pass membrane protein</topology>
    </subcellularLocation>
</comment>
<reference evidence="8 9" key="1">
    <citation type="submission" date="2018-11" db="EMBL/GenBank/DDBJ databases">
        <authorList>
            <person name="Li F."/>
        </authorList>
    </citation>
    <scope>NUCLEOTIDE SEQUENCE [LARGE SCALE GENOMIC DNA]</scope>
    <source>
        <strain evidence="8 9">YS17T</strain>
    </source>
</reference>
<keyword evidence="9" id="KW-1185">Reference proteome</keyword>
<evidence type="ECO:0000256" key="6">
    <source>
        <dbReference type="SAM" id="MobiDB-lite"/>
    </source>
</evidence>
<dbReference type="PANTHER" id="PTHR30213">
    <property type="entry name" value="INNER MEMBRANE PROTEIN YHJD"/>
    <property type="match status" value="1"/>
</dbReference>
<feature type="region of interest" description="Disordered" evidence="6">
    <location>
        <begin position="329"/>
        <end position="365"/>
    </location>
</feature>
<feature type="region of interest" description="Disordered" evidence="6">
    <location>
        <begin position="1"/>
        <end position="37"/>
    </location>
</feature>
<gene>
    <name evidence="8" type="ORF">EHW97_08705</name>
</gene>
<feature type="transmembrane region" description="Helical" evidence="7">
    <location>
        <begin position="247"/>
        <end position="270"/>
    </location>
</feature>
<feature type="compositionally biased region" description="Basic and acidic residues" evidence="6">
    <location>
        <begin position="10"/>
        <end position="35"/>
    </location>
</feature>
<evidence type="ECO:0000313" key="8">
    <source>
        <dbReference type="EMBL" id="RQN07829.1"/>
    </source>
</evidence>
<feature type="compositionally biased region" description="Basic and acidic residues" evidence="6">
    <location>
        <begin position="331"/>
        <end position="365"/>
    </location>
</feature>
<keyword evidence="3 7" id="KW-0812">Transmembrane</keyword>
<dbReference type="Proteomes" id="UP000275225">
    <property type="component" value="Unassembled WGS sequence"/>
</dbReference>
<protein>
    <submittedName>
        <fullName evidence="8">YihY/virulence factor BrkB family protein</fullName>
    </submittedName>
</protein>
<keyword evidence="5 7" id="KW-0472">Membrane</keyword>
<keyword evidence="4 7" id="KW-1133">Transmembrane helix</keyword>
<dbReference type="Pfam" id="PF03631">
    <property type="entry name" value="Virul_fac_BrkB"/>
    <property type="match status" value="1"/>
</dbReference>
<evidence type="ECO:0000256" key="2">
    <source>
        <dbReference type="ARBA" id="ARBA00022475"/>
    </source>
</evidence>
<dbReference type="RefSeq" id="WP_124236780.1">
    <property type="nucleotide sequence ID" value="NZ_JBHUFI010000019.1"/>
</dbReference>
<name>A0A3N6WK42_9ACTN</name>
<evidence type="ECO:0000256" key="1">
    <source>
        <dbReference type="ARBA" id="ARBA00004651"/>
    </source>
</evidence>
<proteinExistence type="predicted"/>
<dbReference type="GO" id="GO:0005886">
    <property type="term" value="C:plasma membrane"/>
    <property type="evidence" value="ECO:0007669"/>
    <property type="project" value="UniProtKB-SubCell"/>
</dbReference>
<dbReference type="InterPro" id="IPR017039">
    <property type="entry name" value="Virul_fac_BrkB"/>
</dbReference>
<dbReference type="EMBL" id="RQJX01000010">
    <property type="protein sequence ID" value="RQN07829.1"/>
    <property type="molecule type" value="Genomic_DNA"/>
</dbReference>
<keyword evidence="2" id="KW-1003">Cell membrane</keyword>
<evidence type="ECO:0000256" key="7">
    <source>
        <dbReference type="SAM" id="Phobius"/>
    </source>
</evidence>
<evidence type="ECO:0000256" key="4">
    <source>
        <dbReference type="ARBA" id="ARBA00022989"/>
    </source>
</evidence>
<dbReference type="OrthoDB" id="9781030at2"/>
<comment type="caution">
    <text evidence="8">The sequence shown here is derived from an EMBL/GenBank/DDBJ whole genome shotgun (WGS) entry which is preliminary data.</text>
</comment>
<feature type="transmembrane region" description="Helical" evidence="7">
    <location>
        <begin position="216"/>
        <end position="235"/>
    </location>
</feature>
<feature type="transmembrane region" description="Helical" evidence="7">
    <location>
        <begin position="171"/>
        <end position="196"/>
    </location>
</feature>
<dbReference type="PANTHER" id="PTHR30213:SF0">
    <property type="entry name" value="UPF0761 MEMBRANE PROTEIN YIHY"/>
    <property type="match status" value="1"/>
</dbReference>
<sequence>MIFGRKKKRQQETREAPARERHEAPSPEDDRKPDDITDISKPSWFYVARKTAREFSKDQCTDLAAALVYYAVLALFPALLALFSLVGLVGQGQSTARTVIDVVEQLNPSAAEILTPTIEQLATSGGAGFALITGLALALWSASGYVNAFSRAMNRIYEIGEGRPIWKLRPMMLLITLVALILIAIAAVALVVSGPVAEAIGEALGVGSAAVTVWNIAKWPGVLIVVIVVVAILYYATPNVQQPKFRWLSVGAVVAIVTWIVASVAFGLYVANFSNYNRTYGALAGVIVFLLWLWITNLALLFGAELDCELERGRELQAGIPAEESVQLPPRDTRKIEKDEEKERTYVEQGRALRESRGDHADPDR</sequence>
<dbReference type="AlphaFoldDB" id="A0A3N6WK42"/>
<dbReference type="NCBIfam" id="TIGR00765">
    <property type="entry name" value="yihY_not_rbn"/>
    <property type="match status" value="1"/>
</dbReference>
<evidence type="ECO:0000313" key="9">
    <source>
        <dbReference type="Proteomes" id="UP000275225"/>
    </source>
</evidence>
<feature type="transmembrane region" description="Helical" evidence="7">
    <location>
        <begin position="282"/>
        <end position="304"/>
    </location>
</feature>